<dbReference type="PANTHER" id="PTHR15004">
    <property type="entry name" value="GLUTAMYL-TRNA(GLN) AMIDOTRANSFERASE SUBUNIT C, MITOCHONDRIAL"/>
    <property type="match status" value="1"/>
</dbReference>
<organism evidence="2 3">
    <name type="scientific">Nitrospina watsonii</name>
    <dbReference type="NCBI Taxonomy" id="1323948"/>
    <lineage>
        <taxon>Bacteria</taxon>
        <taxon>Pseudomonadati</taxon>
        <taxon>Nitrospinota/Tectimicrobiota group</taxon>
        <taxon>Nitrospinota</taxon>
        <taxon>Nitrospinia</taxon>
        <taxon>Nitrospinales</taxon>
        <taxon>Nitrospinaceae</taxon>
        <taxon>Nitrospina</taxon>
    </lineage>
</organism>
<dbReference type="EC" id="6.3.5.-" evidence="1"/>
<dbReference type="NCBIfam" id="TIGR00135">
    <property type="entry name" value="gatC"/>
    <property type="match status" value="1"/>
</dbReference>
<name>A0ABM9HCG8_9BACT</name>
<dbReference type="SUPFAM" id="SSF141000">
    <property type="entry name" value="Glu-tRNAGln amidotransferase C subunit"/>
    <property type="match status" value="1"/>
</dbReference>
<protein>
    <recommendedName>
        <fullName evidence="1">Aspartyl/glutamyl-tRNA(Asn/Gln) amidotransferase subunit C</fullName>
        <shortName evidence="1">Asp/Glu-ADT subunit C</shortName>
        <ecNumber evidence="1">6.3.5.-</ecNumber>
    </recommendedName>
</protein>
<dbReference type="HAMAP" id="MF_00122">
    <property type="entry name" value="GatC"/>
    <property type="match status" value="1"/>
</dbReference>
<dbReference type="InterPro" id="IPR003837">
    <property type="entry name" value="GatC"/>
</dbReference>
<comment type="catalytic activity">
    <reaction evidence="1">
        <text>L-glutamyl-tRNA(Gln) + L-glutamine + ATP + H2O = L-glutaminyl-tRNA(Gln) + L-glutamate + ADP + phosphate + H(+)</text>
        <dbReference type="Rhea" id="RHEA:17521"/>
        <dbReference type="Rhea" id="RHEA-COMP:9681"/>
        <dbReference type="Rhea" id="RHEA-COMP:9684"/>
        <dbReference type="ChEBI" id="CHEBI:15377"/>
        <dbReference type="ChEBI" id="CHEBI:15378"/>
        <dbReference type="ChEBI" id="CHEBI:29985"/>
        <dbReference type="ChEBI" id="CHEBI:30616"/>
        <dbReference type="ChEBI" id="CHEBI:43474"/>
        <dbReference type="ChEBI" id="CHEBI:58359"/>
        <dbReference type="ChEBI" id="CHEBI:78520"/>
        <dbReference type="ChEBI" id="CHEBI:78521"/>
        <dbReference type="ChEBI" id="CHEBI:456216"/>
    </reaction>
</comment>
<comment type="function">
    <text evidence="1">Allows the formation of correctly charged Asn-tRNA(Asn) or Gln-tRNA(Gln) through the transamidation of misacylated Asp-tRNA(Asn) or Glu-tRNA(Gln) in organisms which lack either or both of asparaginyl-tRNA or glutaminyl-tRNA synthetases. The reaction takes place in the presence of glutamine and ATP through an activated phospho-Asp-tRNA(Asn) or phospho-Glu-tRNA(Gln).</text>
</comment>
<comment type="subunit">
    <text evidence="1">Heterotrimer of A, B and C subunits.</text>
</comment>
<dbReference type="EMBL" id="OX336137">
    <property type="protein sequence ID" value="CAI2717792.1"/>
    <property type="molecule type" value="Genomic_DNA"/>
</dbReference>
<sequence length="95" mass="10810">MSHDDVDIEKIALLARLKLTPAETDKLGRQFQQIVDYIDQLNELDTGNVEPTSHVLPLNNVLRNDETVTRFPEADYLSLAPRQDKGHYAVPQIIQ</sequence>
<dbReference type="Pfam" id="PF02686">
    <property type="entry name" value="GatC"/>
    <property type="match status" value="1"/>
</dbReference>
<dbReference type="GO" id="GO:0016874">
    <property type="term" value="F:ligase activity"/>
    <property type="evidence" value="ECO:0007669"/>
    <property type="project" value="UniProtKB-KW"/>
</dbReference>
<keyword evidence="1" id="KW-0547">Nucleotide-binding</keyword>
<accession>A0ABM9HCG8</accession>
<keyword evidence="3" id="KW-1185">Reference proteome</keyword>
<evidence type="ECO:0000313" key="2">
    <source>
        <dbReference type="EMBL" id="CAI2717792.1"/>
    </source>
</evidence>
<dbReference type="Proteomes" id="UP001157733">
    <property type="component" value="Chromosome"/>
</dbReference>
<gene>
    <name evidence="1 2" type="primary">gatC</name>
    <name evidence="2" type="ORF">NSPWAT_0933</name>
</gene>
<comment type="catalytic activity">
    <reaction evidence="1">
        <text>L-aspartyl-tRNA(Asn) + L-glutamine + ATP + H2O = L-asparaginyl-tRNA(Asn) + L-glutamate + ADP + phosphate + 2 H(+)</text>
        <dbReference type="Rhea" id="RHEA:14513"/>
        <dbReference type="Rhea" id="RHEA-COMP:9674"/>
        <dbReference type="Rhea" id="RHEA-COMP:9677"/>
        <dbReference type="ChEBI" id="CHEBI:15377"/>
        <dbReference type="ChEBI" id="CHEBI:15378"/>
        <dbReference type="ChEBI" id="CHEBI:29985"/>
        <dbReference type="ChEBI" id="CHEBI:30616"/>
        <dbReference type="ChEBI" id="CHEBI:43474"/>
        <dbReference type="ChEBI" id="CHEBI:58359"/>
        <dbReference type="ChEBI" id="CHEBI:78515"/>
        <dbReference type="ChEBI" id="CHEBI:78516"/>
        <dbReference type="ChEBI" id="CHEBI:456216"/>
    </reaction>
</comment>
<dbReference type="InterPro" id="IPR036113">
    <property type="entry name" value="Asp/Glu-ADT_sf_sub_c"/>
</dbReference>
<evidence type="ECO:0000313" key="3">
    <source>
        <dbReference type="Proteomes" id="UP001157733"/>
    </source>
</evidence>
<reference evidence="2 3" key="1">
    <citation type="submission" date="2022-09" db="EMBL/GenBank/DDBJ databases">
        <authorList>
            <person name="Kop L."/>
        </authorList>
    </citation>
    <scope>NUCLEOTIDE SEQUENCE [LARGE SCALE GENOMIC DNA]</scope>
    <source>
        <strain evidence="2 3">347</strain>
    </source>
</reference>
<dbReference type="RefSeq" id="WP_282010711.1">
    <property type="nucleotide sequence ID" value="NZ_OX336137.1"/>
</dbReference>
<proteinExistence type="inferred from homology"/>
<dbReference type="Gene3D" id="1.10.20.60">
    <property type="entry name" value="Glu-tRNAGln amidotransferase C subunit, N-terminal domain"/>
    <property type="match status" value="1"/>
</dbReference>
<keyword evidence="1" id="KW-0648">Protein biosynthesis</keyword>
<keyword evidence="1" id="KW-0067">ATP-binding</keyword>
<comment type="similarity">
    <text evidence="1">Belongs to the GatC family.</text>
</comment>
<keyword evidence="1 2" id="KW-0436">Ligase</keyword>
<evidence type="ECO:0000256" key="1">
    <source>
        <dbReference type="HAMAP-Rule" id="MF_00122"/>
    </source>
</evidence>
<dbReference type="PANTHER" id="PTHR15004:SF0">
    <property type="entry name" value="GLUTAMYL-TRNA(GLN) AMIDOTRANSFERASE SUBUNIT C, MITOCHONDRIAL"/>
    <property type="match status" value="1"/>
</dbReference>